<keyword evidence="5 7" id="KW-0472">Membrane</keyword>
<evidence type="ECO:0000256" key="5">
    <source>
        <dbReference type="ARBA" id="ARBA00023136"/>
    </source>
</evidence>
<protein>
    <submittedName>
        <fullName evidence="10">ABC transporter permease</fullName>
    </submittedName>
</protein>
<dbReference type="EMBL" id="BNAG01000006">
    <property type="protein sequence ID" value="GHE75226.1"/>
    <property type="molecule type" value="Genomic_DNA"/>
</dbReference>
<feature type="transmembrane region" description="Helical" evidence="7">
    <location>
        <begin position="375"/>
        <end position="392"/>
    </location>
</feature>
<proteinExistence type="inferred from homology"/>
<evidence type="ECO:0000256" key="7">
    <source>
        <dbReference type="SAM" id="Phobius"/>
    </source>
</evidence>
<evidence type="ECO:0000256" key="2">
    <source>
        <dbReference type="ARBA" id="ARBA00022475"/>
    </source>
</evidence>
<dbReference type="Pfam" id="PF12704">
    <property type="entry name" value="MacB_PCD"/>
    <property type="match status" value="1"/>
</dbReference>
<gene>
    <name evidence="10" type="ORF">GCM10011340_34980</name>
</gene>
<evidence type="ECO:0000259" key="8">
    <source>
        <dbReference type="Pfam" id="PF02687"/>
    </source>
</evidence>
<feature type="transmembrane region" description="Helical" evidence="7">
    <location>
        <begin position="287"/>
        <end position="309"/>
    </location>
</feature>
<dbReference type="InterPro" id="IPR003838">
    <property type="entry name" value="ABC3_permease_C"/>
</dbReference>
<evidence type="ECO:0000256" key="3">
    <source>
        <dbReference type="ARBA" id="ARBA00022692"/>
    </source>
</evidence>
<dbReference type="InterPro" id="IPR025857">
    <property type="entry name" value="MacB_PCD"/>
</dbReference>
<keyword evidence="11" id="KW-1185">Reference proteome</keyword>
<evidence type="ECO:0000256" key="1">
    <source>
        <dbReference type="ARBA" id="ARBA00004651"/>
    </source>
</evidence>
<keyword evidence="4 7" id="KW-1133">Transmembrane helix</keyword>
<evidence type="ECO:0000313" key="11">
    <source>
        <dbReference type="Proteomes" id="UP000658258"/>
    </source>
</evidence>
<keyword evidence="2" id="KW-1003">Cell membrane</keyword>
<feature type="domain" description="ABC3 transporter permease C-terminal" evidence="8">
    <location>
        <begin position="291"/>
        <end position="402"/>
    </location>
</feature>
<evidence type="ECO:0000259" key="9">
    <source>
        <dbReference type="Pfam" id="PF12704"/>
    </source>
</evidence>
<name>A0ABQ3I969_9BACT</name>
<comment type="similarity">
    <text evidence="6">Belongs to the ABC-4 integral membrane protein family.</text>
</comment>
<reference evidence="11" key="1">
    <citation type="journal article" date="2019" name="Int. J. Syst. Evol. Microbiol.">
        <title>The Global Catalogue of Microorganisms (GCM) 10K type strain sequencing project: providing services to taxonomists for standard genome sequencing and annotation.</title>
        <authorList>
            <consortium name="The Broad Institute Genomics Platform"/>
            <consortium name="The Broad Institute Genome Sequencing Center for Infectious Disease"/>
            <person name="Wu L."/>
            <person name="Ma J."/>
        </authorList>
    </citation>
    <scope>NUCLEOTIDE SEQUENCE [LARGE SCALE GENOMIC DNA]</scope>
    <source>
        <strain evidence="11">CGMCC 1.15111</strain>
    </source>
</reference>
<dbReference type="PANTHER" id="PTHR30572">
    <property type="entry name" value="MEMBRANE COMPONENT OF TRANSPORTER-RELATED"/>
    <property type="match status" value="1"/>
</dbReference>
<evidence type="ECO:0000256" key="6">
    <source>
        <dbReference type="ARBA" id="ARBA00038076"/>
    </source>
</evidence>
<evidence type="ECO:0000256" key="4">
    <source>
        <dbReference type="ARBA" id="ARBA00022989"/>
    </source>
</evidence>
<feature type="domain" description="MacB-like periplasmic core" evidence="9">
    <location>
        <begin position="19"/>
        <end position="235"/>
    </location>
</feature>
<feature type="transmembrane region" description="Helical" evidence="7">
    <location>
        <begin position="21"/>
        <end position="40"/>
    </location>
</feature>
<evidence type="ECO:0000313" key="10">
    <source>
        <dbReference type="EMBL" id="GHE75226.1"/>
    </source>
</evidence>
<dbReference type="InterPro" id="IPR050250">
    <property type="entry name" value="Macrolide_Exporter_MacB"/>
</dbReference>
<dbReference type="Proteomes" id="UP000658258">
    <property type="component" value="Unassembled WGS sequence"/>
</dbReference>
<organism evidence="10 11">
    <name type="scientific">Roseivirga thermotolerans</name>
    <dbReference type="NCBI Taxonomy" id="1758176"/>
    <lineage>
        <taxon>Bacteria</taxon>
        <taxon>Pseudomonadati</taxon>
        <taxon>Bacteroidota</taxon>
        <taxon>Cytophagia</taxon>
        <taxon>Cytophagales</taxon>
        <taxon>Roseivirgaceae</taxon>
        <taxon>Roseivirga</taxon>
    </lineage>
</organism>
<accession>A0ABQ3I969</accession>
<dbReference type="Pfam" id="PF02687">
    <property type="entry name" value="FtsX"/>
    <property type="match status" value="1"/>
</dbReference>
<sequence>MGESIRFALQVLTTNLLRTTLSLLGVTIGIMLIISVFTMVDSLEKNIKDSFNFLGSNVVTVNKFSFVNADPNIPWYVYFRRPNNTYAEYEYLNSNLRNASHVTVFANRSTTVKFRSSSMSQIDIMGVGEAYENVYALNIELGRYFSLREIESGRNVALIGHEVAQTLFQNIDPIGKEIKVMGQKLVVVGVLEKEGKSLLGTPSSDERVYIPFKMFTKMYYVGRQGTNPTIAVKGTEDDIGLVNLQNEMEGMLRKIRGLKPKDEANFELNRPEAIADAISGVFDIVGYAGWIIGGFSILVGGFGIMNIMFVSVQERTKIIGIQKSLGAKNYFILFQFLFESIFLCLIGGAIGVFIVYLLTFIPFGALEVQLTLKNILLGVVVSSIIGVASGIIPSAKAARLDPVDAMRAA</sequence>
<feature type="transmembrane region" description="Helical" evidence="7">
    <location>
        <begin position="330"/>
        <end position="363"/>
    </location>
</feature>
<comment type="subcellular location">
    <subcellularLocation>
        <location evidence="1">Cell membrane</location>
        <topology evidence="1">Multi-pass membrane protein</topology>
    </subcellularLocation>
</comment>
<keyword evidence="3 7" id="KW-0812">Transmembrane</keyword>
<comment type="caution">
    <text evidence="10">The sequence shown here is derived from an EMBL/GenBank/DDBJ whole genome shotgun (WGS) entry which is preliminary data.</text>
</comment>
<dbReference type="PANTHER" id="PTHR30572:SF4">
    <property type="entry name" value="ABC TRANSPORTER PERMEASE YTRF"/>
    <property type="match status" value="1"/>
</dbReference>